<evidence type="ECO:0000259" key="1">
    <source>
        <dbReference type="SMART" id="SM00382"/>
    </source>
</evidence>
<feature type="domain" description="AAA+ ATPase" evidence="1">
    <location>
        <begin position="18"/>
        <end position="177"/>
    </location>
</feature>
<dbReference type="AlphaFoldDB" id="A0A5C6VJG3"/>
<dbReference type="InterPro" id="IPR003593">
    <property type="entry name" value="AAA+_ATPase"/>
</dbReference>
<dbReference type="EMBL" id="VORB01000001">
    <property type="protein sequence ID" value="TXC85447.1"/>
    <property type="molecule type" value="Genomic_DNA"/>
</dbReference>
<dbReference type="SMART" id="SM00382">
    <property type="entry name" value="AAA"/>
    <property type="match status" value="1"/>
</dbReference>
<comment type="caution">
    <text evidence="2">The sequence shown here is derived from an EMBL/GenBank/DDBJ whole genome shotgun (WGS) entry which is preliminary data.</text>
</comment>
<dbReference type="Gene3D" id="1.10.10.1390">
    <property type="entry name" value="ATP-dependent DNA helicase RecQ"/>
    <property type="match status" value="1"/>
</dbReference>
<dbReference type="GO" id="GO:0003678">
    <property type="term" value="F:DNA helicase activity"/>
    <property type="evidence" value="ECO:0007669"/>
    <property type="project" value="InterPro"/>
</dbReference>
<dbReference type="Gene3D" id="2.30.30.940">
    <property type="match status" value="1"/>
</dbReference>
<dbReference type="PANTHER" id="PTHR47642">
    <property type="entry name" value="ATP-DEPENDENT DNA HELICASE"/>
    <property type="match status" value="1"/>
</dbReference>
<keyword evidence="3" id="KW-1185">Reference proteome</keyword>
<dbReference type="OrthoDB" id="9763659at2"/>
<evidence type="ECO:0000313" key="3">
    <source>
        <dbReference type="Proteomes" id="UP000321168"/>
    </source>
</evidence>
<dbReference type="Pfam" id="PF14493">
    <property type="entry name" value="HTH_40"/>
    <property type="match status" value="1"/>
</dbReference>
<dbReference type="InterPro" id="IPR010285">
    <property type="entry name" value="DNA_helicase_pif1-like_DEAD"/>
</dbReference>
<dbReference type="InterPro" id="IPR051055">
    <property type="entry name" value="PIF1_helicase"/>
</dbReference>
<sequence>MEEVNEKAQLAASFINSTHAHVFLTGKAGSGKTTFLRNLSKNTHKRFVVVAPTGIAALNAQGVTIHSQFLLPPGSYLPDFTQSKDRNYNSPIFYRNDLNARHPLNTVRKRVLQNIDLLIIDEVSMLRADLLDAIDFRLKSARNNFRESFGGVQVLFIGDLFQLSPIVRENEWPVLSGYYKSMYFYDALCLRDNPPIYIELEKIYRQRDGKFISLLNNLRDNTCTAEDLELLNSYYTEKPKASAITLTTHNRIANEINERKLEQLAGKSYTYEAEIEGDYPKGMYPTEPEITLKKGTRVMFIKNDNQDQVYYNGKTATVVDLDSSKIKVKFDDEDTPYTLQKALWENKKYLHDPDTNELKEEVVGSYSHYPIKLAWAITVHKSQGLTFDEAVVDLGQAFAPGQVYVALSRLRSLDGLQLRSKLSPKQILCHDQVERFVKNSRNDEALQQKLSEQQERYIDYLLGSSYNLDSLINQAKNFASKTEKKHNFEIDSLNLYPKSINQTLGKNQPHAQTFAQQLVGLYRRGKKDELKQRLYDGSKYFEKVLRDLVFETLNQLATVQEYKGNKAYCTLLEQMEASLLEKWHQVAQIPVLMDAILAGSPVERDKTVERGITSQRQEMINTLGAKIKVETANKTGKKKTKKAKGEKKPKAEKGATYATTLGLLLEGKNIEEVAEERGLAASTIEGHAVKLIREKKIEINRFLEKEMVAEISKALDEVGKESIKPVVAELNEKYSYGQVRMVQAFFQSLN</sequence>
<protein>
    <submittedName>
        <fullName evidence="2">AAA family ATPase</fullName>
    </submittedName>
</protein>
<gene>
    <name evidence="2" type="ORF">FRX97_02125</name>
</gene>
<proteinExistence type="predicted"/>
<accession>A0A5C6VJG3</accession>
<reference evidence="2 3" key="1">
    <citation type="submission" date="2019-08" db="EMBL/GenBank/DDBJ databases">
        <title>Genome of Luteibaculum oceani JCM 18817.</title>
        <authorList>
            <person name="Bowman J.P."/>
        </authorList>
    </citation>
    <scope>NUCLEOTIDE SEQUENCE [LARGE SCALE GENOMIC DNA]</scope>
    <source>
        <strain evidence="2 3">JCM 18817</strain>
    </source>
</reference>
<evidence type="ECO:0000313" key="2">
    <source>
        <dbReference type="EMBL" id="TXC85447.1"/>
    </source>
</evidence>
<dbReference type="SUPFAM" id="SSF52540">
    <property type="entry name" value="P-loop containing nucleoside triphosphate hydrolases"/>
    <property type="match status" value="2"/>
</dbReference>
<dbReference type="FunFam" id="3.40.50.300:FF:001498">
    <property type="entry name" value="ATP-dependent DNA helicase"/>
    <property type="match status" value="1"/>
</dbReference>
<dbReference type="InterPro" id="IPR027417">
    <property type="entry name" value="P-loop_NTPase"/>
</dbReference>
<dbReference type="RefSeq" id="WP_147012896.1">
    <property type="nucleotide sequence ID" value="NZ_VORB01000001.1"/>
</dbReference>
<dbReference type="Gene3D" id="3.40.50.300">
    <property type="entry name" value="P-loop containing nucleotide triphosphate hydrolases"/>
    <property type="match status" value="2"/>
</dbReference>
<dbReference type="CDD" id="cd18809">
    <property type="entry name" value="SF1_C_RecD"/>
    <property type="match status" value="1"/>
</dbReference>
<dbReference type="Pfam" id="PF05970">
    <property type="entry name" value="PIF1"/>
    <property type="match status" value="2"/>
</dbReference>
<dbReference type="Proteomes" id="UP000321168">
    <property type="component" value="Unassembled WGS sequence"/>
</dbReference>
<organism evidence="2 3">
    <name type="scientific">Luteibaculum oceani</name>
    <dbReference type="NCBI Taxonomy" id="1294296"/>
    <lineage>
        <taxon>Bacteria</taxon>
        <taxon>Pseudomonadati</taxon>
        <taxon>Bacteroidota</taxon>
        <taxon>Flavobacteriia</taxon>
        <taxon>Flavobacteriales</taxon>
        <taxon>Luteibaculaceae</taxon>
        <taxon>Luteibaculum</taxon>
    </lineage>
</organism>
<dbReference type="GO" id="GO:0006281">
    <property type="term" value="P:DNA repair"/>
    <property type="evidence" value="ECO:0007669"/>
    <property type="project" value="InterPro"/>
</dbReference>
<name>A0A5C6VJG3_9FLAO</name>
<dbReference type="GO" id="GO:0000723">
    <property type="term" value="P:telomere maintenance"/>
    <property type="evidence" value="ECO:0007669"/>
    <property type="project" value="InterPro"/>
</dbReference>
<dbReference type="InterPro" id="IPR029491">
    <property type="entry name" value="Helicase_HTH"/>
</dbReference>